<organism evidence="2 3">
    <name type="scientific">Novosphingobium anseongense</name>
    <dbReference type="NCBI Taxonomy" id="3133436"/>
    <lineage>
        <taxon>Bacteria</taxon>
        <taxon>Pseudomonadati</taxon>
        <taxon>Pseudomonadota</taxon>
        <taxon>Alphaproteobacteria</taxon>
        <taxon>Sphingomonadales</taxon>
        <taxon>Sphingomonadaceae</taxon>
        <taxon>Novosphingobium</taxon>
    </lineage>
</organism>
<evidence type="ECO:0000256" key="1">
    <source>
        <dbReference type="SAM" id="Phobius"/>
    </source>
</evidence>
<feature type="transmembrane region" description="Helical" evidence="1">
    <location>
        <begin position="186"/>
        <end position="208"/>
    </location>
</feature>
<dbReference type="PANTHER" id="PTHR34219:SF1">
    <property type="entry name" value="PEPSY DOMAIN-CONTAINING PROTEIN"/>
    <property type="match status" value="1"/>
</dbReference>
<reference evidence="2 3" key="1">
    <citation type="submission" date="2024-03" db="EMBL/GenBank/DDBJ databases">
        <authorList>
            <person name="Jo J.-H."/>
        </authorList>
    </citation>
    <scope>NUCLEOTIDE SEQUENCE [LARGE SCALE GENOMIC DNA]</scope>
    <source>
        <strain evidence="2 3">PS1R-30</strain>
    </source>
</reference>
<comment type="caution">
    <text evidence="2">The sequence shown here is derived from an EMBL/GenBank/DDBJ whole genome shotgun (WGS) entry which is preliminary data.</text>
</comment>
<keyword evidence="3" id="KW-1185">Reference proteome</keyword>
<keyword evidence="1" id="KW-1133">Transmembrane helix</keyword>
<dbReference type="PANTHER" id="PTHR34219">
    <property type="entry name" value="IRON-REGULATED INNER MEMBRANE PROTEIN-RELATED"/>
    <property type="match status" value="1"/>
</dbReference>
<feature type="transmembrane region" description="Helical" evidence="1">
    <location>
        <begin position="381"/>
        <end position="402"/>
    </location>
</feature>
<feature type="transmembrane region" description="Helical" evidence="1">
    <location>
        <begin position="145"/>
        <end position="166"/>
    </location>
</feature>
<dbReference type="InterPro" id="IPR005625">
    <property type="entry name" value="PepSY-ass_TM"/>
</dbReference>
<protein>
    <submittedName>
        <fullName evidence="2">PepSY domain-containing protein</fullName>
    </submittedName>
</protein>
<dbReference type="RefSeq" id="WP_339588147.1">
    <property type="nucleotide sequence ID" value="NZ_JBBHJZ010000003.1"/>
</dbReference>
<name>A0ABU8RYP7_9SPHN</name>
<gene>
    <name evidence="2" type="ORF">WG901_16270</name>
</gene>
<accession>A0ABU8RYP7</accession>
<proteinExistence type="predicted"/>
<dbReference type="Proteomes" id="UP001361239">
    <property type="component" value="Unassembled WGS sequence"/>
</dbReference>
<feature type="transmembrane region" description="Helical" evidence="1">
    <location>
        <begin position="422"/>
        <end position="449"/>
    </location>
</feature>
<sequence>MADIALERTALYRTIWRWHFYAGLFVMPMMVILALTGALYLFKPQVERWEERTFRGLAVESPVSVKDQVGAALAALPGARFHSYRVPEARGDAALIHVGLPGGAMRDVFVAPQGKVVGIVDPEWRIMQLAHDIHGQLLIGQRGSWVVELAASWAIVMLLSGLYLWWPAGRGAAGVVWPRLASGKRVFWRDLHAVTGFWVAGLALILLVTGLPWADVWGSAFKAVRAEMGWVKGRQDWTVGGKSADDMGEHAGHDHAAMMAENTGEPVAMPAGHNHAHGHTMTMSPVTLDEIVARAQSEHLPFPVIITPPGAPQRFGAKAGGDWSVRSDTQNRPLRVTLTYDAMTGRIASRETFADKHPIDRVVGFGVAWHEGQLFGLINQVVGVVTAAMLVTLAVSGFVMWRRRRPADRLGAPPLPPVPARIRGVVAIVLILAALLPLLALSLIVLWLVERLVLSRLPATSRWLGLATA</sequence>
<feature type="transmembrane region" description="Helical" evidence="1">
    <location>
        <begin position="20"/>
        <end position="42"/>
    </location>
</feature>
<evidence type="ECO:0000313" key="3">
    <source>
        <dbReference type="Proteomes" id="UP001361239"/>
    </source>
</evidence>
<keyword evidence="1" id="KW-0812">Transmembrane</keyword>
<dbReference type="EMBL" id="JBBHJZ010000003">
    <property type="protein sequence ID" value="MEJ5978210.1"/>
    <property type="molecule type" value="Genomic_DNA"/>
</dbReference>
<dbReference type="Pfam" id="PF03929">
    <property type="entry name" value="PepSY_TM"/>
    <property type="match status" value="1"/>
</dbReference>
<evidence type="ECO:0000313" key="2">
    <source>
        <dbReference type="EMBL" id="MEJ5978210.1"/>
    </source>
</evidence>
<keyword evidence="1" id="KW-0472">Membrane</keyword>